<comment type="caution">
    <text evidence="5">The sequence shown here is derived from an EMBL/GenBank/DDBJ whole genome shotgun (WGS) entry which is preliminary data.</text>
</comment>
<name>A0AAV4I4R0_9GAST</name>
<keyword evidence="6" id="KW-1185">Reference proteome</keyword>
<sequence length="348" mass="38707">MTCSKRTCSEDVSCRDPGRDECGCPSCDGCEFLGQTLANQRTVPDPRDSCSQCSCKDGNVRCVRQSCSRTCSHPASTSGCCPRCDDCLYEDTVRLEGQDFISTVDPCQKCICRQGSVICQIMDCPRPTCLDPIKMDGECCPSCPICVFQDKTYQDNERFTHPQDPCQTCSCKMGRVKCEKQQCEATCTHPRQGLCCPICEQCEFEGESYANGVTFQPDDCRTCSCRNGNVVCDERPCPILQCPNRRKVVGQCCEVCQGCTFFGILYDDGASWVKEDSPCTVCTCNSGLVTCLAKDCFAPCSDPVTPPGQCCPECPIIRRPQREYFPRLYFYELAFSSLRFGKHRLDPT</sequence>
<dbReference type="SMART" id="SM00214">
    <property type="entry name" value="VWC"/>
    <property type="match status" value="5"/>
</dbReference>
<dbReference type="PROSITE" id="PS50184">
    <property type="entry name" value="VWFC_2"/>
    <property type="match status" value="4"/>
</dbReference>
<protein>
    <submittedName>
        <fullName evidence="5">Kielin/chordin-like protein</fullName>
    </submittedName>
</protein>
<keyword evidence="3" id="KW-0732">Signal</keyword>
<dbReference type="PROSITE" id="PS01208">
    <property type="entry name" value="VWFC_1"/>
    <property type="match status" value="2"/>
</dbReference>
<gene>
    <name evidence="5" type="ORF">ElyMa_004649000</name>
</gene>
<comment type="subcellular location">
    <subcellularLocation>
        <location evidence="1">Secreted</location>
    </subcellularLocation>
</comment>
<dbReference type="AlphaFoldDB" id="A0AAV4I4R0"/>
<feature type="domain" description="VWFC" evidence="4">
    <location>
        <begin position="200"/>
        <end position="257"/>
    </location>
</feature>
<dbReference type="SUPFAM" id="SSF57603">
    <property type="entry name" value="FnI-like domain"/>
    <property type="match status" value="5"/>
</dbReference>
<dbReference type="SMART" id="SM00215">
    <property type="entry name" value="VWC_out"/>
    <property type="match status" value="2"/>
</dbReference>
<dbReference type="Gene3D" id="2.10.70.10">
    <property type="entry name" value="Complement Module, domain 1"/>
    <property type="match status" value="1"/>
</dbReference>
<proteinExistence type="predicted"/>
<dbReference type="Pfam" id="PF23334">
    <property type="entry name" value="VWC2L_2nd"/>
    <property type="match status" value="2"/>
</dbReference>
<evidence type="ECO:0000313" key="5">
    <source>
        <dbReference type="EMBL" id="GFS04149.1"/>
    </source>
</evidence>
<evidence type="ECO:0000313" key="6">
    <source>
        <dbReference type="Proteomes" id="UP000762676"/>
    </source>
</evidence>
<keyword evidence="2" id="KW-0964">Secreted</keyword>
<dbReference type="InterPro" id="IPR001007">
    <property type="entry name" value="VWF_dom"/>
</dbReference>
<evidence type="ECO:0000256" key="2">
    <source>
        <dbReference type="ARBA" id="ARBA00022525"/>
    </source>
</evidence>
<dbReference type="EMBL" id="BMAT01009328">
    <property type="protein sequence ID" value="GFS04149.1"/>
    <property type="molecule type" value="Genomic_DNA"/>
</dbReference>
<dbReference type="PANTHER" id="PTHR46698">
    <property type="entry name" value="CROSSVEINLESS 2"/>
    <property type="match status" value="1"/>
</dbReference>
<evidence type="ECO:0000256" key="1">
    <source>
        <dbReference type="ARBA" id="ARBA00004613"/>
    </source>
</evidence>
<dbReference type="GO" id="GO:0005576">
    <property type="term" value="C:extracellular region"/>
    <property type="evidence" value="ECO:0007669"/>
    <property type="project" value="UniProtKB-SubCell"/>
</dbReference>
<feature type="domain" description="VWFC" evidence="4">
    <location>
        <begin position="85"/>
        <end position="144"/>
    </location>
</feature>
<feature type="domain" description="VWFC" evidence="4">
    <location>
        <begin position="144"/>
        <end position="200"/>
    </location>
</feature>
<reference evidence="5 6" key="1">
    <citation type="journal article" date="2021" name="Elife">
        <title>Chloroplast acquisition without the gene transfer in kleptoplastic sea slugs, Plakobranchus ocellatus.</title>
        <authorList>
            <person name="Maeda T."/>
            <person name="Takahashi S."/>
            <person name="Yoshida T."/>
            <person name="Shimamura S."/>
            <person name="Takaki Y."/>
            <person name="Nagai Y."/>
            <person name="Toyoda A."/>
            <person name="Suzuki Y."/>
            <person name="Arimoto A."/>
            <person name="Ishii H."/>
            <person name="Satoh N."/>
            <person name="Nishiyama T."/>
            <person name="Hasebe M."/>
            <person name="Maruyama T."/>
            <person name="Minagawa J."/>
            <person name="Obokata J."/>
            <person name="Shigenobu S."/>
        </authorList>
    </citation>
    <scope>NUCLEOTIDE SEQUENCE [LARGE SCALE GENOMIC DNA]</scope>
</reference>
<evidence type="ECO:0000256" key="3">
    <source>
        <dbReference type="ARBA" id="ARBA00022729"/>
    </source>
</evidence>
<dbReference type="Pfam" id="PF00093">
    <property type="entry name" value="VWC"/>
    <property type="match status" value="2"/>
</dbReference>
<organism evidence="5 6">
    <name type="scientific">Elysia marginata</name>
    <dbReference type="NCBI Taxonomy" id="1093978"/>
    <lineage>
        <taxon>Eukaryota</taxon>
        <taxon>Metazoa</taxon>
        <taxon>Spiralia</taxon>
        <taxon>Lophotrochozoa</taxon>
        <taxon>Mollusca</taxon>
        <taxon>Gastropoda</taxon>
        <taxon>Heterobranchia</taxon>
        <taxon>Euthyneura</taxon>
        <taxon>Panpulmonata</taxon>
        <taxon>Sacoglossa</taxon>
        <taxon>Placobranchoidea</taxon>
        <taxon>Plakobranchidae</taxon>
        <taxon>Elysia</taxon>
    </lineage>
</organism>
<feature type="domain" description="VWFC" evidence="4">
    <location>
        <begin position="257"/>
        <end position="315"/>
    </location>
</feature>
<evidence type="ECO:0000259" key="4">
    <source>
        <dbReference type="PROSITE" id="PS50184"/>
    </source>
</evidence>
<dbReference type="PANTHER" id="PTHR46698:SF7">
    <property type="entry name" value="VWFD DOMAIN-CONTAINING PROTEIN"/>
    <property type="match status" value="1"/>
</dbReference>
<dbReference type="Proteomes" id="UP000762676">
    <property type="component" value="Unassembled WGS sequence"/>
</dbReference>
<accession>A0AAV4I4R0</accession>
<dbReference type="Gene3D" id="6.20.200.20">
    <property type="match status" value="4"/>
</dbReference>
<dbReference type="InterPro" id="IPR052424">
    <property type="entry name" value="Kielin_Chordin-BMP_Reg"/>
</dbReference>